<evidence type="ECO:0000256" key="1">
    <source>
        <dbReference type="SAM" id="SignalP"/>
    </source>
</evidence>
<gene>
    <name evidence="2" type="ORF">ACHAWO_012726</name>
</gene>
<evidence type="ECO:0000313" key="3">
    <source>
        <dbReference type="Proteomes" id="UP001530400"/>
    </source>
</evidence>
<organism evidence="2 3">
    <name type="scientific">Cyclotella atomus</name>
    <dbReference type="NCBI Taxonomy" id="382360"/>
    <lineage>
        <taxon>Eukaryota</taxon>
        <taxon>Sar</taxon>
        <taxon>Stramenopiles</taxon>
        <taxon>Ochrophyta</taxon>
        <taxon>Bacillariophyta</taxon>
        <taxon>Coscinodiscophyceae</taxon>
        <taxon>Thalassiosirophycidae</taxon>
        <taxon>Stephanodiscales</taxon>
        <taxon>Stephanodiscaceae</taxon>
        <taxon>Cyclotella</taxon>
    </lineage>
</organism>
<dbReference type="EMBL" id="JALLPJ020000379">
    <property type="protein sequence ID" value="KAL3793857.1"/>
    <property type="molecule type" value="Genomic_DNA"/>
</dbReference>
<feature type="chain" id="PRO_5044879477" description="Secreted protein" evidence="1">
    <location>
        <begin position="21"/>
        <end position="85"/>
    </location>
</feature>
<reference evidence="2 3" key="1">
    <citation type="submission" date="2024-10" db="EMBL/GenBank/DDBJ databases">
        <title>Updated reference genomes for cyclostephanoid diatoms.</title>
        <authorList>
            <person name="Roberts W.R."/>
            <person name="Alverson A.J."/>
        </authorList>
    </citation>
    <scope>NUCLEOTIDE SEQUENCE [LARGE SCALE GENOMIC DNA]</scope>
    <source>
        <strain evidence="2 3">AJA010-31</strain>
    </source>
</reference>
<keyword evidence="1" id="KW-0732">Signal</keyword>
<keyword evidence="3" id="KW-1185">Reference proteome</keyword>
<evidence type="ECO:0008006" key="4">
    <source>
        <dbReference type="Google" id="ProtNLM"/>
    </source>
</evidence>
<feature type="signal peptide" evidence="1">
    <location>
        <begin position="1"/>
        <end position="20"/>
    </location>
</feature>
<dbReference type="AlphaFoldDB" id="A0ABD3Q0N4"/>
<dbReference type="Proteomes" id="UP001530400">
    <property type="component" value="Unassembled WGS sequence"/>
</dbReference>
<comment type="caution">
    <text evidence="2">The sequence shown here is derived from an EMBL/GenBank/DDBJ whole genome shotgun (WGS) entry which is preliminary data.</text>
</comment>
<accession>A0ABD3Q0N4</accession>
<proteinExistence type="predicted"/>
<name>A0ABD3Q0N4_9STRA</name>
<evidence type="ECO:0000313" key="2">
    <source>
        <dbReference type="EMBL" id="KAL3793857.1"/>
    </source>
</evidence>
<sequence>MPTHKTSFAIIAVLRAFVKALSCTDNGYSMYGEFRQQSFNDRSDIRQQRFLICHIYAIQCLCATLQRSLPRQQKWRQCTMFQTQL</sequence>
<protein>
    <recommendedName>
        <fullName evidence="4">Secreted protein</fullName>
    </recommendedName>
</protein>